<sequence length="289" mass="34361">MFGYVLPNKGELKVRELEEYQGWYCGLCRRLQKEYGFSGRLSLNYDMTFLAMILSSLYDVDKKVTYGGCVAHPIRKRYKYDTMYVSYAASMNILLTYYKCMDDWQDDRNLIRGTYGVVLHQAGRRVSGQYPDQSEMIRQCLEELKQAELRNEADLDLVSGLFGRICGALFAPEKDIWYQDLYHMGFYLGKYIYLLDAWDDLQEDFRTKSYNPFLAADRQIQDIEMEKDNRKERVRQILTEMISRACYHFERLPVVDNVEILRNILYSGVWTKFDQKKSRTDKKEWREEG</sequence>
<dbReference type="RefSeq" id="WP_249297386.1">
    <property type="nucleotide sequence ID" value="NZ_JACRSX010000003.1"/>
</dbReference>
<comment type="caution">
    <text evidence="1">The sequence shown here is derived from an EMBL/GenBank/DDBJ whole genome shotgun (WGS) entry which is preliminary data.</text>
</comment>
<gene>
    <name evidence="1" type="ORF">H8704_03640</name>
</gene>
<dbReference type="Pfam" id="PF18937">
    <property type="entry name" value="DUF5685"/>
    <property type="match status" value="1"/>
</dbReference>
<proteinExistence type="predicted"/>
<protein>
    <submittedName>
        <fullName evidence="1">Uncharacterized protein</fullName>
    </submittedName>
</protein>
<dbReference type="Proteomes" id="UP000606193">
    <property type="component" value="Unassembled WGS sequence"/>
</dbReference>
<name>A0ABR7N0Y3_9FIRM</name>
<dbReference type="InterPro" id="IPR043740">
    <property type="entry name" value="DUF5685"/>
</dbReference>
<organism evidence="1 2">
    <name type="scientific">Jutongia huaianensis</name>
    <dbReference type="NCBI Taxonomy" id="2763668"/>
    <lineage>
        <taxon>Bacteria</taxon>
        <taxon>Bacillati</taxon>
        <taxon>Bacillota</taxon>
        <taxon>Clostridia</taxon>
        <taxon>Lachnospirales</taxon>
        <taxon>Lachnospiraceae</taxon>
        <taxon>Jutongia</taxon>
    </lineage>
</organism>
<accession>A0ABR7N0Y3</accession>
<dbReference type="EMBL" id="JACRSX010000003">
    <property type="protein sequence ID" value="MBC8561727.1"/>
    <property type="molecule type" value="Genomic_DNA"/>
</dbReference>
<evidence type="ECO:0000313" key="2">
    <source>
        <dbReference type="Proteomes" id="UP000606193"/>
    </source>
</evidence>
<keyword evidence="2" id="KW-1185">Reference proteome</keyword>
<evidence type="ECO:0000313" key="1">
    <source>
        <dbReference type="EMBL" id="MBC8561727.1"/>
    </source>
</evidence>
<reference evidence="1 2" key="1">
    <citation type="submission" date="2020-08" db="EMBL/GenBank/DDBJ databases">
        <title>Genome public.</title>
        <authorList>
            <person name="Liu C."/>
            <person name="Sun Q."/>
        </authorList>
    </citation>
    <scope>NUCLEOTIDE SEQUENCE [LARGE SCALE GENOMIC DNA]</scope>
    <source>
        <strain evidence="1 2">NSJ-37</strain>
    </source>
</reference>